<dbReference type="AlphaFoldDB" id="A0A8X7V9M3"/>
<evidence type="ECO:0000256" key="1">
    <source>
        <dbReference type="SAM" id="MobiDB-lite"/>
    </source>
</evidence>
<organism evidence="2 3">
    <name type="scientific">Brassica carinata</name>
    <name type="common">Ethiopian mustard</name>
    <name type="synonym">Abyssinian cabbage</name>
    <dbReference type="NCBI Taxonomy" id="52824"/>
    <lineage>
        <taxon>Eukaryota</taxon>
        <taxon>Viridiplantae</taxon>
        <taxon>Streptophyta</taxon>
        <taxon>Embryophyta</taxon>
        <taxon>Tracheophyta</taxon>
        <taxon>Spermatophyta</taxon>
        <taxon>Magnoliopsida</taxon>
        <taxon>eudicotyledons</taxon>
        <taxon>Gunneridae</taxon>
        <taxon>Pentapetalae</taxon>
        <taxon>rosids</taxon>
        <taxon>malvids</taxon>
        <taxon>Brassicales</taxon>
        <taxon>Brassicaceae</taxon>
        <taxon>Brassiceae</taxon>
        <taxon>Brassica</taxon>
    </lineage>
</organism>
<proteinExistence type="predicted"/>
<name>A0A8X7V9M3_BRACI</name>
<protein>
    <submittedName>
        <fullName evidence="2">Uncharacterized protein</fullName>
    </submittedName>
</protein>
<feature type="region of interest" description="Disordered" evidence="1">
    <location>
        <begin position="1"/>
        <end position="103"/>
    </location>
</feature>
<accession>A0A8X7V9M3</accession>
<feature type="compositionally biased region" description="Basic and acidic residues" evidence="1">
    <location>
        <begin position="62"/>
        <end position="72"/>
    </location>
</feature>
<dbReference type="Proteomes" id="UP000886595">
    <property type="component" value="Unassembled WGS sequence"/>
</dbReference>
<sequence length="149" mass="17204">MVLKGKGNMTGKSIKGKVKEKCIRRMSPNGLRFQRRRSSSNRDMVRREDRETQLRGSRQGFARKEEYGDRQRFSGARGRRRERSPREYFQYQERRSGKEYGSTGVEENLEAKDIHQGSQQHETGKVILAKVHDSESSKIGLEKDAGEGI</sequence>
<evidence type="ECO:0000313" key="2">
    <source>
        <dbReference type="EMBL" id="KAG2307472.1"/>
    </source>
</evidence>
<reference evidence="2 3" key="1">
    <citation type="submission" date="2020-02" db="EMBL/GenBank/DDBJ databases">
        <authorList>
            <person name="Ma Q."/>
            <person name="Huang Y."/>
            <person name="Song X."/>
            <person name="Pei D."/>
        </authorList>
    </citation>
    <scope>NUCLEOTIDE SEQUENCE [LARGE SCALE GENOMIC DNA]</scope>
    <source>
        <strain evidence="2">Sxm20200214</strain>
        <tissue evidence="2">Leaf</tissue>
    </source>
</reference>
<dbReference type="EMBL" id="JAAMPC010000006">
    <property type="protein sequence ID" value="KAG2307472.1"/>
    <property type="molecule type" value="Genomic_DNA"/>
</dbReference>
<keyword evidence="3" id="KW-1185">Reference proteome</keyword>
<comment type="caution">
    <text evidence="2">The sequence shown here is derived from an EMBL/GenBank/DDBJ whole genome shotgun (WGS) entry which is preliminary data.</text>
</comment>
<evidence type="ECO:0000313" key="3">
    <source>
        <dbReference type="Proteomes" id="UP000886595"/>
    </source>
</evidence>
<gene>
    <name evidence="2" type="ORF">Bca52824_027220</name>
</gene>
<feature type="compositionally biased region" description="Basic and acidic residues" evidence="1">
    <location>
        <begin position="43"/>
        <end position="53"/>
    </location>
</feature>